<evidence type="ECO:0000256" key="4">
    <source>
        <dbReference type="PROSITE-ProRule" id="PRU00284"/>
    </source>
</evidence>
<dbReference type="InterPro" id="IPR051310">
    <property type="entry name" value="MCP_chemotaxis"/>
</dbReference>
<dbReference type="CDD" id="cd06225">
    <property type="entry name" value="HAMP"/>
    <property type="match status" value="1"/>
</dbReference>
<dbReference type="Proteomes" id="UP000283474">
    <property type="component" value="Chromosome"/>
</dbReference>
<dbReference type="PRINTS" id="PR00260">
    <property type="entry name" value="CHEMTRNSDUCR"/>
</dbReference>
<keyword evidence="2" id="KW-0488">Methylation</keyword>
<evidence type="ECO:0000259" key="6">
    <source>
        <dbReference type="PROSITE" id="PS50111"/>
    </source>
</evidence>
<keyword evidence="4" id="KW-0807">Transducer</keyword>
<dbReference type="GO" id="GO:0005886">
    <property type="term" value="C:plasma membrane"/>
    <property type="evidence" value="ECO:0007669"/>
    <property type="project" value="TreeGrafter"/>
</dbReference>
<dbReference type="PROSITE" id="PS50111">
    <property type="entry name" value="CHEMOTAXIS_TRANSDUC_2"/>
    <property type="match status" value="1"/>
</dbReference>
<evidence type="ECO:0000256" key="2">
    <source>
        <dbReference type="ARBA" id="ARBA00022481"/>
    </source>
</evidence>
<dbReference type="GO" id="GO:0006935">
    <property type="term" value="P:chemotaxis"/>
    <property type="evidence" value="ECO:0007669"/>
    <property type="project" value="InterPro"/>
</dbReference>
<dbReference type="GO" id="GO:0004888">
    <property type="term" value="F:transmembrane signaling receptor activity"/>
    <property type="evidence" value="ECO:0007669"/>
    <property type="project" value="InterPro"/>
</dbReference>
<evidence type="ECO:0000259" key="7">
    <source>
        <dbReference type="PROSITE" id="PS50885"/>
    </source>
</evidence>
<accession>A0A410G9X6</accession>
<evidence type="ECO:0000313" key="8">
    <source>
        <dbReference type="EMBL" id="QAA93118.1"/>
    </source>
</evidence>
<evidence type="ECO:0000313" key="9">
    <source>
        <dbReference type="Proteomes" id="UP000283474"/>
    </source>
</evidence>
<evidence type="ECO:0000256" key="3">
    <source>
        <dbReference type="ARBA" id="ARBA00029447"/>
    </source>
</evidence>
<dbReference type="KEGG" id="pus:CKA81_04150"/>
<dbReference type="PROSITE" id="PS50885">
    <property type="entry name" value="HAMP"/>
    <property type="match status" value="1"/>
</dbReference>
<proteinExistence type="inferred from homology"/>
<organism evidence="8 9">
    <name type="scientific">Pollutimonas thiosulfatoxidans</name>
    <dbReference type="NCBI Taxonomy" id="2028345"/>
    <lineage>
        <taxon>Bacteria</taxon>
        <taxon>Pseudomonadati</taxon>
        <taxon>Pseudomonadota</taxon>
        <taxon>Betaproteobacteria</taxon>
        <taxon>Burkholderiales</taxon>
        <taxon>Alcaligenaceae</taxon>
        <taxon>Pollutimonas</taxon>
    </lineage>
</organism>
<comment type="subcellular location">
    <subcellularLocation>
        <location evidence="1">Membrane</location>
    </subcellularLocation>
</comment>
<dbReference type="SMART" id="SM00304">
    <property type="entry name" value="HAMP"/>
    <property type="match status" value="1"/>
</dbReference>
<comment type="similarity">
    <text evidence="3">Belongs to the methyl-accepting chemotaxis (MCP) protein family.</text>
</comment>
<dbReference type="Pfam" id="PF00672">
    <property type="entry name" value="HAMP"/>
    <property type="match status" value="1"/>
</dbReference>
<dbReference type="FunFam" id="1.10.287.950:FF:000001">
    <property type="entry name" value="Methyl-accepting chemotaxis sensory transducer"/>
    <property type="match status" value="1"/>
</dbReference>
<feature type="domain" description="HAMP" evidence="7">
    <location>
        <begin position="234"/>
        <end position="286"/>
    </location>
</feature>
<sequence>MSGMKHWFTLKNSFVLFLAVLAMLCALVIGALYGLTASTERLKATEQQRSAATALATGYKNMVQAMSRDVMAFVASEQPEFQESYEHLRAVLEGRAPDEHGVQQAILERLRMAGYTQAEMDVLEAAHAGILELAATQREAISTASGQFDDGKGGIKVALPNALMAKVMIFGQQYADAFAAIMRDIDRFNAMQTARHDADVQMASAASRSALWTAVCAMAILLVGSAVALWALYRSVKRPLDVGVSLAERLADGQLTARIAVRRRDELGKLLSALNGIGAGLHLAVHDVRDSAQQIATTSEHISRGNEDLSQRSTEQAANLQQTAGAMEELAVTVRQNADHAERSSELVAHTDALAEQCSQDIHEAAATMQAVRTDARKVADISGLISGIAFQSNILALNAAVEAARAGQHGRGFAVVATEVRALARRSDEAARDIERILTHSVQQLDGGTALVEAAERSVEQMAASMAQVRGMTLEIAQASREQANGIEEVNVALGHLETITQHNVAMVQKASGATRHQHGQANSLMQALSHFALGEDHALTASSTL</sequence>
<keyword evidence="5" id="KW-1133">Transmembrane helix</keyword>
<keyword evidence="5" id="KW-0812">Transmembrane</keyword>
<dbReference type="InterPro" id="IPR004090">
    <property type="entry name" value="Chemotax_Me-accpt_rcpt"/>
</dbReference>
<dbReference type="GO" id="GO:0007165">
    <property type="term" value="P:signal transduction"/>
    <property type="evidence" value="ECO:0007669"/>
    <property type="project" value="UniProtKB-KW"/>
</dbReference>
<keyword evidence="9" id="KW-1185">Reference proteome</keyword>
<feature type="domain" description="Methyl-accepting transducer" evidence="6">
    <location>
        <begin position="291"/>
        <end position="520"/>
    </location>
</feature>
<dbReference type="AlphaFoldDB" id="A0A410G9X6"/>
<feature type="transmembrane region" description="Helical" evidence="5">
    <location>
        <begin position="210"/>
        <end position="233"/>
    </location>
</feature>
<reference evidence="8 9" key="1">
    <citation type="submission" date="2017-08" db="EMBL/GenBank/DDBJ databases">
        <authorList>
            <person name="Park S.-J."/>
            <person name="Kim H."/>
        </authorList>
    </citation>
    <scope>NUCLEOTIDE SEQUENCE [LARGE SCALE GENOMIC DNA]</scope>
    <source>
        <strain evidence="9">ye3</strain>
    </source>
</reference>
<dbReference type="PANTHER" id="PTHR43531">
    <property type="entry name" value="PROTEIN ICFG"/>
    <property type="match status" value="1"/>
</dbReference>
<dbReference type="EMBL" id="CP022987">
    <property type="protein sequence ID" value="QAA93118.1"/>
    <property type="molecule type" value="Genomic_DNA"/>
</dbReference>
<evidence type="ECO:0000256" key="5">
    <source>
        <dbReference type="SAM" id="Phobius"/>
    </source>
</evidence>
<name>A0A410G9X6_9BURK</name>
<dbReference type="SUPFAM" id="SSF58104">
    <property type="entry name" value="Methyl-accepting chemotaxis protein (MCP) signaling domain"/>
    <property type="match status" value="1"/>
</dbReference>
<dbReference type="InterPro" id="IPR003660">
    <property type="entry name" value="HAMP_dom"/>
</dbReference>
<dbReference type="InterPro" id="IPR004089">
    <property type="entry name" value="MCPsignal_dom"/>
</dbReference>
<evidence type="ECO:0008006" key="10">
    <source>
        <dbReference type="Google" id="ProtNLM"/>
    </source>
</evidence>
<dbReference type="PANTHER" id="PTHR43531:SF14">
    <property type="entry name" value="METHYL-ACCEPTING CHEMOTAXIS PROTEIN I-RELATED"/>
    <property type="match status" value="1"/>
</dbReference>
<keyword evidence="5" id="KW-0472">Membrane</keyword>
<dbReference type="SMART" id="SM00283">
    <property type="entry name" value="MA"/>
    <property type="match status" value="1"/>
</dbReference>
<protein>
    <recommendedName>
        <fullName evidence="10">Methyl-accepting chemotaxis protein</fullName>
    </recommendedName>
</protein>
<evidence type="ECO:0000256" key="1">
    <source>
        <dbReference type="ARBA" id="ARBA00004370"/>
    </source>
</evidence>
<dbReference type="OrthoDB" id="8576332at2"/>
<dbReference type="Pfam" id="PF00015">
    <property type="entry name" value="MCPsignal"/>
    <property type="match status" value="1"/>
</dbReference>
<dbReference type="Gene3D" id="1.10.287.950">
    <property type="entry name" value="Methyl-accepting chemotaxis protein"/>
    <property type="match status" value="1"/>
</dbReference>
<gene>
    <name evidence="8" type="ORF">CKA81_04150</name>
</gene>